<dbReference type="GeneID" id="78123816"/>
<dbReference type="OrthoDB" id="7203640at2"/>
<dbReference type="RefSeq" id="WP_089888364.1">
    <property type="nucleotide sequence ID" value="NZ_FNPR01000001.1"/>
</dbReference>
<dbReference type="Proteomes" id="UP000199026">
    <property type="component" value="Unassembled WGS sequence"/>
</dbReference>
<gene>
    <name evidence="1" type="ORF">SAMN05444486_1011032</name>
</gene>
<evidence type="ECO:0000313" key="1">
    <source>
        <dbReference type="EMBL" id="SDY26231.1"/>
    </source>
</evidence>
<protein>
    <submittedName>
        <fullName evidence="1">Glycosyl transferase family 2</fullName>
    </submittedName>
</protein>
<evidence type="ECO:0000313" key="2">
    <source>
        <dbReference type="Proteomes" id="UP000199026"/>
    </source>
</evidence>
<accession>A0A1H3IEY5</accession>
<dbReference type="STRING" id="576131.SAMN05444486_1011032"/>
<dbReference type="AlphaFoldDB" id="A0A1H3IEY5"/>
<dbReference type="EMBL" id="FNPR01000001">
    <property type="protein sequence ID" value="SDY26231.1"/>
    <property type="molecule type" value="Genomic_DNA"/>
</dbReference>
<proteinExistence type="predicted"/>
<reference evidence="1 2" key="1">
    <citation type="submission" date="2016-10" db="EMBL/GenBank/DDBJ databases">
        <authorList>
            <person name="de Groot N.N."/>
        </authorList>
    </citation>
    <scope>NUCLEOTIDE SEQUENCE [LARGE SCALE GENOMIC DNA]</scope>
    <source>
        <strain evidence="1 2">DSM 24677</strain>
    </source>
</reference>
<keyword evidence="1" id="KW-0808">Transferase</keyword>
<sequence length="310" mass="35498">MKWGIVSTIKAPLEEIERFAAHHLELGADRLILYLDDDNKPAFQALRQHPKLRVLRTHGEHWRGKNRPVKHQARQGANARHAYKRKADGLDWLAHIDVDEFLWPREQTLAEQLAALPKGCMAARVRPIEALASQTGTYFKAMTNERKQRQRETDAIYPTYGHHLNGGFLSHVAGKLFARTGSEEADFRIHNVFLGGVQNPEQEELLGTELCHIHAASYGHWMQNYRYRLSHGVYRAELKPNRAPELGGLTLHELLKTIEDTDGEEGLKAFYEEVCTATPELLKRLDDHGLLRNYDLGLEAKRQKHFGPRT</sequence>
<organism evidence="1 2">
    <name type="scientific">Lentibacter algarum</name>
    <dbReference type="NCBI Taxonomy" id="576131"/>
    <lineage>
        <taxon>Bacteria</taxon>
        <taxon>Pseudomonadati</taxon>
        <taxon>Pseudomonadota</taxon>
        <taxon>Alphaproteobacteria</taxon>
        <taxon>Rhodobacterales</taxon>
        <taxon>Roseobacteraceae</taxon>
        <taxon>Lentibacter</taxon>
    </lineage>
</organism>
<keyword evidence="2" id="KW-1185">Reference proteome</keyword>
<dbReference type="Pfam" id="PF13704">
    <property type="entry name" value="Glyco_tranf_2_4"/>
    <property type="match status" value="1"/>
</dbReference>
<name>A0A1H3IEY5_9RHOB</name>
<dbReference type="GO" id="GO:0016740">
    <property type="term" value="F:transferase activity"/>
    <property type="evidence" value="ECO:0007669"/>
    <property type="project" value="UniProtKB-KW"/>
</dbReference>